<evidence type="ECO:0008006" key="3">
    <source>
        <dbReference type="Google" id="ProtNLM"/>
    </source>
</evidence>
<dbReference type="Gene3D" id="3.40.50.1110">
    <property type="entry name" value="SGNH hydrolase"/>
    <property type="match status" value="1"/>
</dbReference>
<name>A0A485A5W1_RAOPL</name>
<evidence type="ECO:0000313" key="1">
    <source>
        <dbReference type="EMBL" id="VFS56184.1"/>
    </source>
</evidence>
<dbReference type="Gene3D" id="2.60.120.1360">
    <property type="match status" value="1"/>
</dbReference>
<dbReference type="InterPro" id="IPR001087">
    <property type="entry name" value="GDSL"/>
</dbReference>
<dbReference type="EMBL" id="CAADJE010000002">
    <property type="protein sequence ID" value="VFS56184.1"/>
    <property type="molecule type" value="Genomic_DNA"/>
</dbReference>
<dbReference type="Proteomes" id="UP000345637">
    <property type="component" value="Unassembled WGS sequence"/>
</dbReference>
<dbReference type="InterPro" id="IPR036514">
    <property type="entry name" value="SGNH_hydro_sf"/>
</dbReference>
<accession>A0A485A5W1</accession>
<protein>
    <recommendedName>
        <fullName evidence="3">SGNH hydrolase-type esterase domain-containing protein</fullName>
    </recommendedName>
</protein>
<dbReference type="AlphaFoldDB" id="A0A485A5W1"/>
<gene>
    <name evidence="1" type="ORF">NCTC12998_00303</name>
</gene>
<evidence type="ECO:0000313" key="2">
    <source>
        <dbReference type="Proteomes" id="UP000345637"/>
    </source>
</evidence>
<organism evidence="1 2">
    <name type="scientific">Raoultella planticola</name>
    <name type="common">Klebsiella planticola</name>
    <dbReference type="NCBI Taxonomy" id="575"/>
    <lineage>
        <taxon>Bacteria</taxon>
        <taxon>Pseudomonadati</taxon>
        <taxon>Pseudomonadota</taxon>
        <taxon>Gammaproteobacteria</taxon>
        <taxon>Enterobacterales</taxon>
        <taxon>Enterobacteriaceae</taxon>
        <taxon>Klebsiella/Raoultella group</taxon>
        <taxon>Raoultella</taxon>
    </lineage>
</organism>
<dbReference type="Pfam" id="PF00657">
    <property type="entry name" value="Lipase_GDSL"/>
    <property type="match status" value="1"/>
</dbReference>
<dbReference type="SUPFAM" id="SSF52266">
    <property type="entry name" value="SGNH hydrolase"/>
    <property type="match status" value="1"/>
</dbReference>
<reference evidence="1 2" key="1">
    <citation type="submission" date="2019-03" db="EMBL/GenBank/DDBJ databases">
        <authorList>
            <consortium name="Pathogen Informatics"/>
        </authorList>
    </citation>
    <scope>NUCLEOTIDE SEQUENCE [LARGE SCALE GENOMIC DNA]</scope>
    <source>
        <strain evidence="1 2">NCTC12998</strain>
    </source>
</reference>
<dbReference type="GO" id="GO:0016788">
    <property type="term" value="F:hydrolase activity, acting on ester bonds"/>
    <property type="evidence" value="ECO:0007669"/>
    <property type="project" value="InterPro"/>
</dbReference>
<proteinExistence type="predicted"/>
<sequence>MALTLLATNNAESTLASAISATDTSLIVSAGTGAEFPSVEEGVSYFKLTIIDAATGSQVEIVNVTAKTGDIFTIERAQEGTLARAWAANDFAANMMTADTLNVIAQYTQQAGESASQAAEYADNASEYAQNKFTFYKTATDPDGTIAGMAATTDGQSFWVAQGPDALSAAWQYQNKAGVPVLQAKQPGTAAVTGTIREFPTLAAAQADADAGNIPTGATAYYRSSDGGALAIEVINTAGTLEPTGRVMPSQEAINAVFDFISRFIVSGDVGNNYFPFFTDGADNVPVWWDDGFAVSRLSLALYQMIYDDVHSRLGDALNSQVDDVSNAFFPLFIDANNNVPVWWDSGFDVSIISESFKTKIWNYINSIISPALNKAVPLVSAGFVPGMTDGSDNVLFWFQDGKFDAYGVGPNISASLASAYQRRMYTAYYNMPLHTDSRTLWRWKAKKAQLKAGMATQPNFLLTGDSWTQNNELATAIAGVLSAEYGDAGLGWRTVNYGASRDGSNIFRSAGWDLYDASPTSGAPLYGCGIDGQSINTTTNTAYFNVTNVRCTDCRIYYQDLNGTFQYGYDVGGVTQWTTVVCGNTGTTKSVLLTGMTDEVRTIYTKTDGNTGRVAIHGFYFWRSGVAGCVMSKAGNAGILADQFLLFSDKISEYLSTIQPDVIAIVIGNNDYRISTGTQTFRTALQTYMAACRAVLPDVGFILMAPPRTNGTAVTPLVAFRDVMYDLSQTLNCEFFSIYDLFDTWTEMNGLGCFIDNLHPSTVGGNMIASSLNNALIKG</sequence>